<evidence type="ECO:0000313" key="1">
    <source>
        <dbReference type="EMBL" id="BCI88437.1"/>
    </source>
</evidence>
<reference evidence="1 2" key="1">
    <citation type="submission" date="2020-07" db="EMBL/GenBank/DDBJ databases">
        <title>Mycobacterium kansasii (former subtype) with zoonotic potential isolated from diseased indoor pet cat, Japan.</title>
        <authorList>
            <person name="Fukano H."/>
            <person name="Terazono T."/>
            <person name="Hoshino Y."/>
        </authorList>
    </citation>
    <scope>NUCLEOTIDE SEQUENCE [LARGE SCALE GENOMIC DNA]</scope>
    <source>
        <strain evidence="1 2">Kuro-I</strain>
    </source>
</reference>
<keyword evidence="2" id="KW-1185">Reference proteome</keyword>
<accession>A0A7G1IC39</accession>
<dbReference type="Gene3D" id="3.20.20.140">
    <property type="entry name" value="Metal-dependent hydrolases"/>
    <property type="match status" value="1"/>
</dbReference>
<dbReference type="EMBL" id="AP023343">
    <property type="protein sequence ID" value="BCI88437.1"/>
    <property type="molecule type" value="Genomic_DNA"/>
</dbReference>
<organism evidence="1 2">
    <name type="scientific">Mycobacterium kansasii</name>
    <dbReference type="NCBI Taxonomy" id="1768"/>
    <lineage>
        <taxon>Bacteria</taxon>
        <taxon>Bacillati</taxon>
        <taxon>Actinomycetota</taxon>
        <taxon>Actinomycetes</taxon>
        <taxon>Mycobacteriales</taxon>
        <taxon>Mycobacteriaceae</taxon>
        <taxon>Mycobacterium</taxon>
    </lineage>
</organism>
<evidence type="ECO:0008006" key="3">
    <source>
        <dbReference type="Google" id="ProtNLM"/>
    </source>
</evidence>
<name>A0A7G1IC39_MYCKA</name>
<dbReference type="AlphaFoldDB" id="A0A7G1IC39"/>
<protein>
    <recommendedName>
        <fullName evidence="3">Amidohydrolase</fullName>
    </recommendedName>
</protein>
<dbReference type="Proteomes" id="UP000516380">
    <property type="component" value="Chromosome"/>
</dbReference>
<evidence type="ECO:0000313" key="2">
    <source>
        <dbReference type="Proteomes" id="UP000516380"/>
    </source>
</evidence>
<gene>
    <name evidence="1" type="ORF">NIIDMKKI_36430</name>
</gene>
<sequence length="133" mass="14881">MKSIDELAADPNFTTARTGADRSVTFLPDPPRAQRHYTVISVDDHIVEPPDTFTGRLPHRFADRAPHVVDTDDGGQTWVYDGQLLPNVGFNAVVGRPVAEYGFEPMRFDEMRRVHGISMRASKTWISTASTPR</sequence>
<proteinExistence type="predicted"/>